<name>A0AA38X5X7_9EURO</name>
<dbReference type="EMBL" id="JAPDRK010000012">
    <property type="protein sequence ID" value="KAJ9607453.1"/>
    <property type="molecule type" value="Genomic_DNA"/>
</dbReference>
<organism evidence="1 2">
    <name type="scientific">Cladophialophora chaetospira</name>
    <dbReference type="NCBI Taxonomy" id="386627"/>
    <lineage>
        <taxon>Eukaryota</taxon>
        <taxon>Fungi</taxon>
        <taxon>Dikarya</taxon>
        <taxon>Ascomycota</taxon>
        <taxon>Pezizomycotina</taxon>
        <taxon>Eurotiomycetes</taxon>
        <taxon>Chaetothyriomycetidae</taxon>
        <taxon>Chaetothyriales</taxon>
        <taxon>Herpotrichiellaceae</taxon>
        <taxon>Cladophialophora</taxon>
    </lineage>
</organism>
<evidence type="ECO:0000313" key="2">
    <source>
        <dbReference type="Proteomes" id="UP001172673"/>
    </source>
</evidence>
<keyword evidence="2" id="KW-1185">Reference proteome</keyword>
<evidence type="ECO:0000313" key="1">
    <source>
        <dbReference type="EMBL" id="KAJ9607453.1"/>
    </source>
</evidence>
<comment type="caution">
    <text evidence="1">The sequence shown here is derived from an EMBL/GenBank/DDBJ whole genome shotgun (WGS) entry which is preliminary data.</text>
</comment>
<dbReference type="AlphaFoldDB" id="A0AA38X5X7"/>
<sequence length="94" mass="10126">MAPKKQPSKPYTSLLAQNGNFERMFWSKENNSQQPSVGKKKLALSMIAVDGSVDGEKIKQDGARQEVDQSVGESQESVLLGLVSDALATSKSSL</sequence>
<accession>A0AA38X5X7</accession>
<reference evidence="1" key="1">
    <citation type="submission" date="2022-10" db="EMBL/GenBank/DDBJ databases">
        <title>Culturing micro-colonial fungi from biological soil crusts in the Mojave desert and describing Neophaeococcomyces mojavensis, and introducing the new genera and species Taxawa tesnikishii.</title>
        <authorList>
            <person name="Kurbessoian T."/>
            <person name="Stajich J.E."/>
        </authorList>
    </citation>
    <scope>NUCLEOTIDE SEQUENCE</scope>
    <source>
        <strain evidence="1">TK_41</strain>
    </source>
</reference>
<gene>
    <name evidence="1" type="ORF">H2200_008526</name>
</gene>
<protein>
    <submittedName>
        <fullName evidence="1">Uncharacterized protein</fullName>
    </submittedName>
</protein>
<dbReference type="Proteomes" id="UP001172673">
    <property type="component" value="Unassembled WGS sequence"/>
</dbReference>
<proteinExistence type="predicted"/>